<dbReference type="RefSeq" id="WP_379794626.1">
    <property type="nucleotide sequence ID" value="NZ_JBHLUD010000016.1"/>
</dbReference>
<dbReference type="InterPro" id="IPR029787">
    <property type="entry name" value="Nucleotide_cyclase"/>
</dbReference>
<dbReference type="Pfam" id="PF20028">
    <property type="entry name" value="VMAP-C"/>
    <property type="match status" value="1"/>
</dbReference>
<evidence type="ECO:0000313" key="3">
    <source>
        <dbReference type="Proteomes" id="UP001589810"/>
    </source>
</evidence>
<proteinExistence type="predicted"/>
<evidence type="ECO:0000313" key="2">
    <source>
        <dbReference type="EMBL" id="MFC0548490.1"/>
    </source>
</evidence>
<gene>
    <name evidence="2" type="ORF">ACFFH7_43775</name>
</gene>
<dbReference type="InterPro" id="IPR045450">
    <property type="entry name" value="VMAP_C"/>
</dbReference>
<dbReference type="EMBL" id="JBHLUD010000016">
    <property type="protein sequence ID" value="MFC0548490.1"/>
    <property type="molecule type" value="Genomic_DNA"/>
</dbReference>
<dbReference type="SUPFAM" id="SSF55073">
    <property type="entry name" value="Nucleotide cyclase"/>
    <property type="match status" value="1"/>
</dbReference>
<dbReference type="Proteomes" id="UP001589810">
    <property type="component" value="Unassembled WGS sequence"/>
</dbReference>
<name>A0ABV6N8W0_9PSEU</name>
<comment type="caution">
    <text evidence="2">The sequence shown here is derived from an EMBL/GenBank/DDBJ whole genome shotgun (WGS) entry which is preliminary data.</text>
</comment>
<sequence>MLGYTEAQHRTVVIVDVAGFTAANRRGVHQVEIHKRLVELLTTAFDDAGIPWQDCDVEDRGDGKLILAPRDVFNIRLVDQLWSRLVAELRRYNALHSAAAVMQLRVAVHAGEVWRGPAGEVSPAINLAARIIEAAAAKDVLKATGAALAMIASDAFYRDVIEPDPAAAPDLFRRIPVDVKQTQTHAWLRVAESPQPEAVQPQLELEQLAPLLDGVFVPHLPVLVGRASGPGVPPAPPGSDAWASVRHLAEFNAGADGVPPALVFLGLLAGIVDRDRGEQLARWTEDQARRLGLPAGSGNRPVVEKLDKESRLHLLIAVLPDGVSRDQVLLFHWRQDDPEVWPPACGEPVTVAVDQLEQHVDDLVVGAEIAWERHDGPVTVELLLPRALLNLPVHAWQKEHRSGDPRPLSLDYPVVVRSLERMMSRQWHRAWKTRWTAFAADPAGGRVHVAQPPDPDRPHLLGAVLQDDPAVVTVVLTGPPPVRPDRGDELLAALRSGLPAVLWHRNGADPKTVGDLVSGLIEDGGLMALPESTHKARRRNHQSTNVLYTALEDVVLLWDDPGRVIHLDEWAG</sequence>
<dbReference type="InterPro" id="IPR001054">
    <property type="entry name" value="A/G_cyclase"/>
</dbReference>
<keyword evidence="3" id="KW-1185">Reference proteome</keyword>
<organism evidence="2 3">
    <name type="scientific">Kutzneria chonburiensis</name>
    <dbReference type="NCBI Taxonomy" id="1483604"/>
    <lineage>
        <taxon>Bacteria</taxon>
        <taxon>Bacillati</taxon>
        <taxon>Actinomycetota</taxon>
        <taxon>Actinomycetes</taxon>
        <taxon>Pseudonocardiales</taxon>
        <taxon>Pseudonocardiaceae</taxon>
        <taxon>Kutzneria</taxon>
    </lineage>
</organism>
<feature type="domain" description="Guanylate cyclase" evidence="1">
    <location>
        <begin position="11"/>
        <end position="139"/>
    </location>
</feature>
<dbReference type="InterPro" id="IPR045555">
    <property type="entry name" value="VMAP-M0"/>
</dbReference>
<evidence type="ECO:0000259" key="1">
    <source>
        <dbReference type="PROSITE" id="PS50125"/>
    </source>
</evidence>
<dbReference type="Pfam" id="PF19916">
    <property type="entry name" value="VMAP-M0"/>
    <property type="match status" value="1"/>
</dbReference>
<protein>
    <recommendedName>
        <fullName evidence="1">Guanylate cyclase domain-containing protein</fullName>
    </recommendedName>
</protein>
<dbReference type="Gene3D" id="3.30.70.1230">
    <property type="entry name" value="Nucleotide cyclase"/>
    <property type="match status" value="1"/>
</dbReference>
<accession>A0ABV6N8W0</accession>
<reference evidence="2 3" key="1">
    <citation type="submission" date="2024-09" db="EMBL/GenBank/DDBJ databases">
        <authorList>
            <person name="Sun Q."/>
            <person name="Mori K."/>
        </authorList>
    </citation>
    <scope>NUCLEOTIDE SEQUENCE [LARGE SCALE GENOMIC DNA]</scope>
    <source>
        <strain evidence="2 3">TBRC 1432</strain>
    </source>
</reference>
<dbReference type="PROSITE" id="PS50125">
    <property type="entry name" value="GUANYLATE_CYCLASE_2"/>
    <property type="match status" value="1"/>
</dbReference>